<feature type="transmembrane region" description="Helical" evidence="1">
    <location>
        <begin position="131"/>
        <end position="154"/>
    </location>
</feature>
<keyword evidence="3" id="KW-1185">Reference proteome</keyword>
<keyword evidence="1" id="KW-0812">Transmembrane</keyword>
<feature type="transmembrane region" description="Helical" evidence="1">
    <location>
        <begin position="294"/>
        <end position="316"/>
    </location>
</feature>
<evidence type="ECO:0008006" key="4">
    <source>
        <dbReference type="Google" id="ProtNLM"/>
    </source>
</evidence>
<name>A0A4E0RB52_FASHE</name>
<feature type="transmembrane region" description="Helical" evidence="1">
    <location>
        <begin position="50"/>
        <end position="72"/>
    </location>
</feature>
<feature type="transmembrane region" description="Helical" evidence="1">
    <location>
        <begin position="96"/>
        <end position="119"/>
    </location>
</feature>
<proteinExistence type="predicted"/>
<evidence type="ECO:0000313" key="3">
    <source>
        <dbReference type="Proteomes" id="UP000230066"/>
    </source>
</evidence>
<organism evidence="2 3">
    <name type="scientific">Fasciola hepatica</name>
    <name type="common">Liver fluke</name>
    <dbReference type="NCBI Taxonomy" id="6192"/>
    <lineage>
        <taxon>Eukaryota</taxon>
        <taxon>Metazoa</taxon>
        <taxon>Spiralia</taxon>
        <taxon>Lophotrochozoa</taxon>
        <taxon>Platyhelminthes</taxon>
        <taxon>Trematoda</taxon>
        <taxon>Digenea</taxon>
        <taxon>Plagiorchiida</taxon>
        <taxon>Echinostomata</taxon>
        <taxon>Echinostomatoidea</taxon>
        <taxon>Fasciolidae</taxon>
        <taxon>Fasciola</taxon>
    </lineage>
</organism>
<keyword evidence="1" id="KW-1133">Transmembrane helix</keyword>
<feature type="transmembrane region" description="Helical" evidence="1">
    <location>
        <begin position="12"/>
        <end position="38"/>
    </location>
</feature>
<gene>
    <name evidence="2" type="ORF">D915_010005</name>
</gene>
<dbReference type="PANTHER" id="PTHR45698:SF1">
    <property type="entry name" value="TRACE AMINE-ASSOCIATED RECEPTOR 13C-LIKE"/>
    <property type="match status" value="1"/>
</dbReference>
<comment type="caution">
    <text evidence="2">The sequence shown here is derived from an EMBL/GenBank/DDBJ whole genome shotgun (WGS) entry which is preliminary data.</text>
</comment>
<sequence>MVDFTFSPNQTINYAVGVSCTIPLIIGIVINILMFCALQAVTLSGRLTTWLLSTQMILDTLSCMSNMLFLWVRHYPYTNYITGWIQCRIWRTQTPYWLWVTMSTCNLAWINLNRLWATVYCATYGRYEKTYIIWTTFGTIAFSLAIVIPNMFIVEFENLSCTTMITPDQTLAYRISQVYQPFWCVTYFLFPIVVMLVAHFRVICYFRSEDVKQYAEELQNEPYRWSYPLEEQDQRCTEEMKELPPFVDTLHRSMTAGTLCMISCVLLGHTYDTLNFLLSSIVPNYFYDYGSDAQVISAFVSVLNCIVNPMIIALSVPSIRRFTAARLSVGARKCNHACHKLLSAKDWSN</sequence>
<dbReference type="PANTHER" id="PTHR45698">
    <property type="entry name" value="TRACE AMINE-ASSOCIATED RECEPTOR 19N-RELATED"/>
    <property type="match status" value="1"/>
</dbReference>
<accession>A0A4E0RB52</accession>
<keyword evidence="1" id="KW-0472">Membrane</keyword>
<feature type="transmembrane region" description="Helical" evidence="1">
    <location>
        <begin position="178"/>
        <end position="198"/>
    </location>
</feature>
<protein>
    <recommendedName>
        <fullName evidence="4">7 transmembrane receptor</fullName>
    </recommendedName>
</protein>
<dbReference type="EMBL" id="JXXN02006976">
    <property type="protein sequence ID" value="THD19228.1"/>
    <property type="molecule type" value="Genomic_DNA"/>
</dbReference>
<dbReference type="SUPFAM" id="SSF81321">
    <property type="entry name" value="Family A G protein-coupled receptor-like"/>
    <property type="match status" value="1"/>
</dbReference>
<dbReference type="Proteomes" id="UP000230066">
    <property type="component" value="Unassembled WGS sequence"/>
</dbReference>
<evidence type="ECO:0000313" key="2">
    <source>
        <dbReference type="EMBL" id="THD19228.1"/>
    </source>
</evidence>
<dbReference type="Gene3D" id="1.20.1070.10">
    <property type="entry name" value="Rhodopsin 7-helix transmembrane proteins"/>
    <property type="match status" value="1"/>
</dbReference>
<dbReference type="AlphaFoldDB" id="A0A4E0RB52"/>
<reference evidence="2" key="1">
    <citation type="submission" date="2019-03" db="EMBL/GenBank/DDBJ databases">
        <title>Improved annotation for the trematode Fasciola hepatica.</title>
        <authorList>
            <person name="Choi Y.-J."/>
            <person name="Martin J."/>
            <person name="Mitreva M."/>
        </authorList>
    </citation>
    <scope>NUCLEOTIDE SEQUENCE [LARGE SCALE GENOMIC DNA]</scope>
</reference>
<evidence type="ECO:0000256" key="1">
    <source>
        <dbReference type="SAM" id="Phobius"/>
    </source>
</evidence>